<dbReference type="Gene3D" id="3.40.50.410">
    <property type="entry name" value="von Willebrand factor, type A domain"/>
    <property type="match status" value="1"/>
</dbReference>
<dbReference type="EMBL" id="CM010715">
    <property type="protein sequence ID" value="RZC47077.1"/>
    <property type="molecule type" value="Genomic_DNA"/>
</dbReference>
<accession>A0A4Y7IDR0</accession>
<proteinExistence type="predicted"/>
<dbReference type="Gramene" id="RZC47077">
    <property type="protein sequence ID" value="RZC47077"/>
    <property type="gene ID" value="C5167_040016"/>
</dbReference>
<dbReference type="InterPro" id="IPR036465">
    <property type="entry name" value="vWFA_dom_sf"/>
</dbReference>
<dbReference type="PROSITE" id="PS50234">
    <property type="entry name" value="VWFA"/>
    <property type="match status" value="1"/>
</dbReference>
<keyword evidence="3" id="KW-1185">Reference proteome</keyword>
<evidence type="ECO:0000259" key="1">
    <source>
        <dbReference type="PROSITE" id="PS50234"/>
    </source>
</evidence>
<dbReference type="InterPro" id="IPR002035">
    <property type="entry name" value="VWF_A"/>
</dbReference>
<feature type="domain" description="VWFA" evidence="1">
    <location>
        <begin position="89"/>
        <end position="268"/>
    </location>
</feature>
<name>A0A4Y7IDR0_PAPSO</name>
<evidence type="ECO:0000313" key="2">
    <source>
        <dbReference type="EMBL" id="RZC47077.1"/>
    </source>
</evidence>
<dbReference type="Proteomes" id="UP000316621">
    <property type="component" value="Chromosome 1"/>
</dbReference>
<dbReference type="OrthoDB" id="687730at2759"/>
<reference evidence="2 3" key="1">
    <citation type="journal article" date="2018" name="Science">
        <title>The opium poppy genome and morphinan production.</title>
        <authorList>
            <person name="Guo L."/>
            <person name="Winzer T."/>
            <person name="Yang X."/>
            <person name="Li Y."/>
            <person name="Ning Z."/>
            <person name="He Z."/>
            <person name="Teodor R."/>
            <person name="Lu Y."/>
            <person name="Bowser T.A."/>
            <person name="Graham I.A."/>
            <person name="Ye K."/>
        </authorList>
    </citation>
    <scope>NUCLEOTIDE SEQUENCE [LARGE SCALE GENOMIC DNA]</scope>
    <source>
        <strain evidence="3">cv. HN1</strain>
        <tissue evidence="2">Leaves</tissue>
    </source>
</reference>
<dbReference type="AlphaFoldDB" id="A0A4Y7IDR0"/>
<dbReference type="SUPFAM" id="SSF53300">
    <property type="entry name" value="vWA-like"/>
    <property type="match status" value="1"/>
</dbReference>
<dbReference type="Pfam" id="PF00092">
    <property type="entry name" value="VWA"/>
    <property type="match status" value="1"/>
</dbReference>
<dbReference type="InterPro" id="IPR051266">
    <property type="entry name" value="CLCR"/>
</dbReference>
<dbReference type="PANTHER" id="PTHR10579">
    <property type="entry name" value="CALCIUM-ACTIVATED CHLORIDE CHANNEL REGULATOR"/>
    <property type="match status" value="1"/>
</dbReference>
<gene>
    <name evidence="2" type="ORF">C5167_040016</name>
</gene>
<dbReference type="SMART" id="SM00327">
    <property type="entry name" value="VWA"/>
    <property type="match status" value="1"/>
</dbReference>
<evidence type="ECO:0000313" key="3">
    <source>
        <dbReference type="Proteomes" id="UP000316621"/>
    </source>
</evidence>
<sequence>MIVEDKSIHSVKRKKIRESSSFTKMMYNDDEQILKQINTTEEEAYIELDDGLAEVRIINKQVAPLEESPFKVLLEVNGLGSYEGRLPVDLVTVLDIGDSMKGSQIAKAKLSIMFLLHKLSYVDRLSIVTFSKEADRLCPLRQITESSRMEIANQVNALETGSSTNVGAGFKMALKILSDRTCTKSRRAAIILISNGIEDDDSDAANVPVGKFPVHTFGLGSDCDSEVLAAIARKSDGGIFAMVPDLVPLSAVFSKSLADLLDVVMEDLTLIITPENGYNITEVGSVNYHQQTKGGETDPVIVAFGSFCNRETCRVILKLTLPKVEKRCSTNIFKICYMFRVVGEETSKSDERTIDVVRDAISGEDEIEEVLAEEKRIGSTYNIRGFALVVEPSPKPERDLPVGIPSGYDIPLMVEYKEQAATYSRDPSEEAIEDRVMEASPIPEDPKKEGWRFGRLKQVVDLGYNIADKLKEHDPRATFSGKKIKALAYTSRSGN</sequence>
<protein>
    <recommendedName>
        <fullName evidence="1">VWFA domain-containing protein</fullName>
    </recommendedName>
</protein>
<dbReference type="PANTHER" id="PTHR10579:SF129">
    <property type="entry name" value="OS01G0640200 PROTEIN"/>
    <property type="match status" value="1"/>
</dbReference>
<organism evidence="2 3">
    <name type="scientific">Papaver somniferum</name>
    <name type="common">Opium poppy</name>
    <dbReference type="NCBI Taxonomy" id="3469"/>
    <lineage>
        <taxon>Eukaryota</taxon>
        <taxon>Viridiplantae</taxon>
        <taxon>Streptophyta</taxon>
        <taxon>Embryophyta</taxon>
        <taxon>Tracheophyta</taxon>
        <taxon>Spermatophyta</taxon>
        <taxon>Magnoliopsida</taxon>
        <taxon>Ranunculales</taxon>
        <taxon>Papaveraceae</taxon>
        <taxon>Papaveroideae</taxon>
        <taxon>Papaver</taxon>
    </lineage>
</organism>